<evidence type="ECO:0000313" key="3">
    <source>
        <dbReference type="Proteomes" id="UP001233271"/>
    </source>
</evidence>
<dbReference type="RefSeq" id="XP_060457539.1">
    <property type="nucleotide sequence ID" value="XM_060601001.1"/>
</dbReference>
<feature type="coiled-coil region" evidence="1">
    <location>
        <begin position="172"/>
        <end position="199"/>
    </location>
</feature>
<sequence length="201" mass="21988">MPLEMRLRALEARVLGVPASMLRGVEREEGDTLSRRVGAAERAVEEAVGQAPQLRVLYERYDTYAPLLRGALEEGEENPPDVLTPQAKAAMVLEAREDLVDAERGLREIALLESRGVAGAGSLEDVVALAPALNTGYSDLASRKRTLAETRADVASLVERYTDFTTTVSDLFVTLHDQISALEAAVARAERRRANEKARIF</sequence>
<dbReference type="EMBL" id="AP028215">
    <property type="protein sequence ID" value="BEI92274.1"/>
    <property type="molecule type" value="Genomic_DNA"/>
</dbReference>
<name>A0AA48L5C2_9TREE</name>
<gene>
    <name evidence="2" type="ORF">CcaverHIS019_0410940</name>
</gene>
<dbReference type="GO" id="GO:0061640">
    <property type="term" value="P:cytoskeleton-dependent cytokinesis"/>
    <property type="evidence" value="ECO:0007669"/>
    <property type="project" value="InterPro"/>
</dbReference>
<evidence type="ECO:0000313" key="2">
    <source>
        <dbReference type="EMBL" id="BEI92274.1"/>
    </source>
</evidence>
<dbReference type="PANTHER" id="PTHR28360:SF1">
    <property type="entry name" value="DYNACTIN SUBUNIT 3"/>
    <property type="match status" value="1"/>
</dbReference>
<proteinExistence type="predicted"/>
<dbReference type="PANTHER" id="PTHR28360">
    <property type="entry name" value="DYNACTIN SUBUNIT 3"/>
    <property type="match status" value="1"/>
</dbReference>
<dbReference type="Proteomes" id="UP001233271">
    <property type="component" value="Chromosome 4"/>
</dbReference>
<evidence type="ECO:0000256" key="1">
    <source>
        <dbReference type="SAM" id="Coils"/>
    </source>
</evidence>
<keyword evidence="1" id="KW-0175">Coiled coil</keyword>
<dbReference type="AlphaFoldDB" id="A0AA48L5C2"/>
<organism evidence="2 3">
    <name type="scientific">Cutaneotrichosporon cavernicola</name>
    <dbReference type="NCBI Taxonomy" id="279322"/>
    <lineage>
        <taxon>Eukaryota</taxon>
        <taxon>Fungi</taxon>
        <taxon>Dikarya</taxon>
        <taxon>Basidiomycota</taxon>
        <taxon>Agaricomycotina</taxon>
        <taxon>Tremellomycetes</taxon>
        <taxon>Trichosporonales</taxon>
        <taxon>Trichosporonaceae</taxon>
        <taxon>Cutaneotrichosporon</taxon>
    </lineage>
</organism>
<dbReference type="KEGG" id="ccac:CcaHIS019_0410940"/>
<keyword evidence="3" id="KW-1185">Reference proteome</keyword>
<reference evidence="2" key="1">
    <citation type="journal article" date="2023" name="BMC Genomics">
        <title>Chromosome-level genome assemblies of Cutaneotrichosporon spp. (Trichosporonales, Basidiomycota) reveal imbalanced evolution between nucleotide sequences and chromosome synteny.</title>
        <authorList>
            <person name="Kobayashi Y."/>
            <person name="Kayamori A."/>
            <person name="Aoki K."/>
            <person name="Shiwa Y."/>
            <person name="Matsutani M."/>
            <person name="Fujita N."/>
            <person name="Sugita T."/>
            <person name="Iwasaki W."/>
            <person name="Tanaka N."/>
            <person name="Takashima M."/>
        </authorList>
    </citation>
    <scope>NUCLEOTIDE SEQUENCE</scope>
    <source>
        <strain evidence="2">HIS019</strain>
    </source>
</reference>
<dbReference type="GO" id="GO:0005869">
    <property type="term" value="C:dynactin complex"/>
    <property type="evidence" value="ECO:0007669"/>
    <property type="project" value="InterPro"/>
</dbReference>
<dbReference type="Pfam" id="PF07426">
    <property type="entry name" value="Dynactin_p22"/>
    <property type="match status" value="1"/>
</dbReference>
<dbReference type="InterPro" id="IPR009991">
    <property type="entry name" value="DCTN3"/>
</dbReference>
<protein>
    <submittedName>
        <fullName evidence="2">Uncharacterized protein</fullName>
    </submittedName>
</protein>
<accession>A0AA48L5C2</accession>
<dbReference type="GeneID" id="85496144"/>